<dbReference type="Gene3D" id="1.10.10.10">
    <property type="entry name" value="Winged helix-like DNA-binding domain superfamily/Winged helix DNA-binding domain"/>
    <property type="match status" value="1"/>
</dbReference>
<accession>A0A9N9NCK0</accession>
<feature type="non-terminal residue" evidence="1">
    <location>
        <position position="69"/>
    </location>
</feature>
<reference evidence="1" key="1">
    <citation type="submission" date="2021-06" db="EMBL/GenBank/DDBJ databases">
        <authorList>
            <person name="Kallberg Y."/>
            <person name="Tangrot J."/>
            <person name="Rosling A."/>
        </authorList>
    </citation>
    <scope>NUCLEOTIDE SEQUENCE</scope>
    <source>
        <strain evidence="1">87-6 pot B 2015</strain>
    </source>
</reference>
<keyword evidence="2" id="KW-1185">Reference proteome</keyword>
<evidence type="ECO:0000313" key="1">
    <source>
        <dbReference type="EMBL" id="CAG8722638.1"/>
    </source>
</evidence>
<dbReference type="AlphaFoldDB" id="A0A9N9NCK0"/>
<protein>
    <submittedName>
        <fullName evidence="1">7774_t:CDS:1</fullName>
    </submittedName>
</protein>
<dbReference type="InterPro" id="IPR036388">
    <property type="entry name" value="WH-like_DNA-bd_sf"/>
</dbReference>
<name>A0A9N9NCK0_FUNMO</name>
<gene>
    <name evidence="1" type="ORF">FMOSSE_LOCUS15107</name>
</gene>
<organism evidence="1 2">
    <name type="scientific">Funneliformis mosseae</name>
    <name type="common">Endomycorrhizal fungus</name>
    <name type="synonym">Glomus mosseae</name>
    <dbReference type="NCBI Taxonomy" id="27381"/>
    <lineage>
        <taxon>Eukaryota</taxon>
        <taxon>Fungi</taxon>
        <taxon>Fungi incertae sedis</taxon>
        <taxon>Mucoromycota</taxon>
        <taxon>Glomeromycotina</taxon>
        <taxon>Glomeromycetes</taxon>
        <taxon>Glomerales</taxon>
        <taxon>Glomeraceae</taxon>
        <taxon>Funneliformis</taxon>
    </lineage>
</organism>
<dbReference type="Proteomes" id="UP000789375">
    <property type="component" value="Unassembled WGS sequence"/>
</dbReference>
<sequence>MPKLCELTPFERREIVGLSKGGHSIRNISEILDKLKSTFYDIITKYNKENCTDTASRSSRPPALLEQDK</sequence>
<proteinExistence type="predicted"/>
<comment type="caution">
    <text evidence="1">The sequence shown here is derived from an EMBL/GenBank/DDBJ whole genome shotgun (WGS) entry which is preliminary data.</text>
</comment>
<dbReference type="EMBL" id="CAJVPP010013966">
    <property type="protein sequence ID" value="CAG8722638.1"/>
    <property type="molecule type" value="Genomic_DNA"/>
</dbReference>
<evidence type="ECO:0000313" key="2">
    <source>
        <dbReference type="Proteomes" id="UP000789375"/>
    </source>
</evidence>